<comment type="caution">
    <text evidence="2">The sequence shown here is derived from an EMBL/GenBank/DDBJ whole genome shotgun (WGS) entry which is preliminary data.</text>
</comment>
<feature type="region of interest" description="Disordered" evidence="1">
    <location>
        <begin position="1"/>
        <end position="58"/>
    </location>
</feature>
<organism evidence="2 3">
    <name type="scientific">Coccomyxa viridis</name>
    <dbReference type="NCBI Taxonomy" id="1274662"/>
    <lineage>
        <taxon>Eukaryota</taxon>
        <taxon>Viridiplantae</taxon>
        <taxon>Chlorophyta</taxon>
        <taxon>core chlorophytes</taxon>
        <taxon>Trebouxiophyceae</taxon>
        <taxon>Trebouxiophyceae incertae sedis</taxon>
        <taxon>Coccomyxaceae</taxon>
        <taxon>Coccomyxa</taxon>
    </lineage>
</organism>
<protein>
    <submittedName>
        <fullName evidence="2">G3466 protein</fullName>
    </submittedName>
</protein>
<evidence type="ECO:0000256" key="1">
    <source>
        <dbReference type="SAM" id="MobiDB-lite"/>
    </source>
</evidence>
<keyword evidence="3" id="KW-1185">Reference proteome</keyword>
<gene>
    <name evidence="2" type="primary">g3466</name>
    <name evidence="2" type="ORF">VP750_LOCUS2958</name>
</gene>
<reference evidence="2 3" key="1">
    <citation type="submission" date="2024-06" db="EMBL/GenBank/DDBJ databases">
        <authorList>
            <person name="Kraege A."/>
            <person name="Thomma B."/>
        </authorList>
    </citation>
    <scope>NUCLEOTIDE SEQUENCE [LARGE SCALE GENOMIC DNA]</scope>
</reference>
<evidence type="ECO:0000313" key="3">
    <source>
        <dbReference type="Proteomes" id="UP001497392"/>
    </source>
</evidence>
<dbReference type="EMBL" id="CAXHTA020000005">
    <property type="protein sequence ID" value="CAL5221299.1"/>
    <property type="molecule type" value="Genomic_DNA"/>
</dbReference>
<name>A0ABP1FR99_9CHLO</name>
<sequence>MVGNLGRKARLRRRQSLLSPTYSLGRSRGGSALGRSHTLLRKAPKRSGAPVARVSSGPTGMYTEHIAWARNPTSQAKEGLKPESSTVQILAHVDYHQP</sequence>
<dbReference type="Proteomes" id="UP001497392">
    <property type="component" value="Unassembled WGS sequence"/>
</dbReference>
<proteinExistence type="predicted"/>
<accession>A0ABP1FR99</accession>
<evidence type="ECO:0000313" key="2">
    <source>
        <dbReference type="EMBL" id="CAL5221299.1"/>
    </source>
</evidence>